<sequence length="73" mass="8159">MADDLLTLRGFYSELNKDIRAAGSASQFARDCGVSPQAVLNVQNTNRRGSDELLGKMGWERVGRYRRKRTPSA</sequence>
<evidence type="ECO:0000313" key="1">
    <source>
        <dbReference type="EMBL" id="MBB2189194.1"/>
    </source>
</evidence>
<dbReference type="RefSeq" id="WP_183118386.1">
    <property type="nucleotide sequence ID" value="NZ_JABEQF010000003.1"/>
</dbReference>
<accession>A0A7W4PE90</accession>
<dbReference type="Proteomes" id="UP000555756">
    <property type="component" value="Unassembled WGS sequence"/>
</dbReference>
<gene>
    <name evidence="1" type="ORF">HLH34_04345</name>
</gene>
<dbReference type="AlphaFoldDB" id="A0A7W4PE90"/>
<comment type="caution">
    <text evidence="1">The sequence shown here is derived from an EMBL/GenBank/DDBJ whole genome shotgun (WGS) entry which is preliminary data.</text>
</comment>
<dbReference type="InterPro" id="IPR010982">
    <property type="entry name" value="Lambda_DNA-bd_dom_sf"/>
</dbReference>
<dbReference type="Gene3D" id="1.10.260.40">
    <property type="entry name" value="lambda repressor-like DNA-binding domains"/>
    <property type="match status" value="1"/>
</dbReference>
<proteinExistence type="predicted"/>
<reference evidence="1 2" key="1">
    <citation type="submission" date="2020-04" db="EMBL/GenBank/DDBJ databases">
        <title>Description of novel Gluconacetobacter.</title>
        <authorList>
            <person name="Sombolestani A."/>
        </authorList>
    </citation>
    <scope>NUCLEOTIDE SEQUENCE [LARGE SCALE GENOMIC DNA]</scope>
    <source>
        <strain evidence="1 2">LMG 21311</strain>
    </source>
</reference>
<protein>
    <submittedName>
        <fullName evidence="1">Uncharacterized protein</fullName>
    </submittedName>
</protein>
<dbReference type="EMBL" id="JABEQF010000003">
    <property type="protein sequence ID" value="MBB2189194.1"/>
    <property type="molecule type" value="Genomic_DNA"/>
</dbReference>
<name>A0A7W4PE90_9PROT</name>
<dbReference type="GO" id="GO:0003677">
    <property type="term" value="F:DNA binding"/>
    <property type="evidence" value="ECO:0007669"/>
    <property type="project" value="InterPro"/>
</dbReference>
<organism evidence="1 2">
    <name type="scientific">Gluconacetobacter azotocaptans</name>
    <dbReference type="NCBI Taxonomy" id="142834"/>
    <lineage>
        <taxon>Bacteria</taxon>
        <taxon>Pseudomonadati</taxon>
        <taxon>Pseudomonadota</taxon>
        <taxon>Alphaproteobacteria</taxon>
        <taxon>Acetobacterales</taxon>
        <taxon>Acetobacteraceae</taxon>
        <taxon>Gluconacetobacter</taxon>
    </lineage>
</organism>
<evidence type="ECO:0000313" key="2">
    <source>
        <dbReference type="Proteomes" id="UP000555756"/>
    </source>
</evidence>
<keyword evidence="2" id="KW-1185">Reference proteome</keyword>